<evidence type="ECO:0000313" key="2">
    <source>
        <dbReference type="Proteomes" id="UP000616724"/>
    </source>
</evidence>
<dbReference type="EMBL" id="BOOH01000029">
    <property type="protein sequence ID" value="GIH77348.1"/>
    <property type="molecule type" value="Genomic_DNA"/>
</dbReference>
<name>A0A8J3RLV7_9ACTN</name>
<dbReference type="InterPro" id="IPR050491">
    <property type="entry name" value="AmpC-like"/>
</dbReference>
<sequence length="159" mass="16673">MDNRFTTYRPEEPVRLAPSKPARFEPGTDWSCSNTNHVLARLLIEHDLSMFISALLGGELLPAELLAEMCTPHPKAGYGLGLFVQEAPGGATVITHNGGAAGHAALMYSTPDGGKTLTAALNHVDDAALSLGAAFQRATQRLVQEVFGGTAGSADEQTG</sequence>
<dbReference type="InterPro" id="IPR012338">
    <property type="entry name" value="Beta-lactam/transpept-like"/>
</dbReference>
<comment type="caution">
    <text evidence="1">The sequence shown here is derived from an EMBL/GenBank/DDBJ whole genome shotgun (WGS) entry which is preliminary data.</text>
</comment>
<organism evidence="1 2">
    <name type="scientific">Planobispora longispora</name>
    <dbReference type="NCBI Taxonomy" id="28887"/>
    <lineage>
        <taxon>Bacteria</taxon>
        <taxon>Bacillati</taxon>
        <taxon>Actinomycetota</taxon>
        <taxon>Actinomycetes</taxon>
        <taxon>Streptosporangiales</taxon>
        <taxon>Streptosporangiaceae</taxon>
        <taxon>Planobispora</taxon>
    </lineage>
</organism>
<proteinExistence type="predicted"/>
<evidence type="ECO:0008006" key="3">
    <source>
        <dbReference type="Google" id="ProtNLM"/>
    </source>
</evidence>
<dbReference type="PANTHER" id="PTHR46825:SF7">
    <property type="entry name" value="D-ALANYL-D-ALANINE CARBOXYPEPTIDASE"/>
    <property type="match status" value="1"/>
</dbReference>
<keyword evidence="2" id="KW-1185">Reference proteome</keyword>
<evidence type="ECO:0000313" key="1">
    <source>
        <dbReference type="EMBL" id="GIH77348.1"/>
    </source>
</evidence>
<dbReference type="SUPFAM" id="SSF56601">
    <property type="entry name" value="beta-lactamase/transpeptidase-like"/>
    <property type="match status" value="1"/>
</dbReference>
<gene>
    <name evidence="1" type="ORF">Plo01_37770</name>
</gene>
<dbReference type="PANTHER" id="PTHR46825">
    <property type="entry name" value="D-ALANYL-D-ALANINE-CARBOXYPEPTIDASE/ENDOPEPTIDASE AMPH"/>
    <property type="match status" value="1"/>
</dbReference>
<dbReference type="Proteomes" id="UP000616724">
    <property type="component" value="Unassembled WGS sequence"/>
</dbReference>
<dbReference type="AlphaFoldDB" id="A0A8J3RLV7"/>
<reference evidence="1 2" key="1">
    <citation type="submission" date="2021-01" db="EMBL/GenBank/DDBJ databases">
        <title>Whole genome shotgun sequence of Planobispora longispora NBRC 13918.</title>
        <authorList>
            <person name="Komaki H."/>
            <person name="Tamura T."/>
        </authorList>
    </citation>
    <scope>NUCLEOTIDE SEQUENCE [LARGE SCALE GENOMIC DNA]</scope>
    <source>
        <strain evidence="1 2">NBRC 13918</strain>
    </source>
</reference>
<dbReference type="RefSeq" id="WP_203891926.1">
    <property type="nucleotide sequence ID" value="NZ_BOOH01000029.1"/>
</dbReference>
<dbReference type="Gene3D" id="3.40.710.10">
    <property type="entry name" value="DD-peptidase/beta-lactamase superfamily"/>
    <property type="match status" value="2"/>
</dbReference>
<protein>
    <recommendedName>
        <fullName evidence="3">Beta-lactamase</fullName>
    </recommendedName>
</protein>
<accession>A0A8J3RLV7</accession>